<feature type="domain" description="ZAD" evidence="1">
    <location>
        <begin position="109"/>
        <end position="178"/>
    </location>
</feature>
<dbReference type="Proteomes" id="UP001162156">
    <property type="component" value="Unassembled WGS sequence"/>
</dbReference>
<comment type="caution">
    <text evidence="2">The sequence shown here is derived from an EMBL/GenBank/DDBJ whole genome shotgun (WGS) entry which is preliminary data.</text>
</comment>
<name>A0AAV8WTQ8_9CUCU</name>
<keyword evidence="3" id="KW-1185">Reference proteome</keyword>
<evidence type="ECO:0000313" key="3">
    <source>
        <dbReference type="Proteomes" id="UP001162156"/>
    </source>
</evidence>
<protein>
    <recommendedName>
        <fullName evidence="1">ZAD domain-containing protein</fullName>
    </recommendedName>
</protein>
<dbReference type="SMART" id="SM00868">
    <property type="entry name" value="zf-AD"/>
    <property type="match status" value="2"/>
</dbReference>
<reference evidence="2" key="1">
    <citation type="journal article" date="2023" name="Insect Mol. Biol.">
        <title>Genome sequencing provides insights into the evolution of gene families encoding plant cell wall-degrading enzymes in longhorned beetles.</title>
        <authorList>
            <person name="Shin N.R."/>
            <person name="Okamura Y."/>
            <person name="Kirsch R."/>
            <person name="Pauchet Y."/>
        </authorList>
    </citation>
    <scope>NUCLEOTIDE SEQUENCE</scope>
    <source>
        <strain evidence="2">RBIC_L_NR</strain>
    </source>
</reference>
<feature type="domain" description="ZAD" evidence="1">
    <location>
        <begin position="8"/>
        <end position="76"/>
    </location>
</feature>
<accession>A0AAV8WTQ8</accession>
<gene>
    <name evidence="2" type="ORF">NQ314_018180</name>
</gene>
<sequence length="333" mass="38297">MADEKLPVCRLCLEIVYDGRFENVDTIIIILQNVLPDLDFNLSSRPVICNKCVETLQKSFSFKSVCLETEKYLQNNRSSGSSTLYLEEVVCNKMSGNGVKMEKIDKENICRFCLQIIEGELSTQLGVLEEDMLGKCVPELDLTLSENPVVCEICLEKLQRQFIFVMSCLDVEDRIKNYCFLEGRNGLGQVNLHDILVLSLEMQVDKNDQHSDCNELKTSDSTNQAANNIKIEDVFIKDEVCDETMQDNLGVSDENVSSRYNMVKNEFGTEILPHELDHDYLTVLPSHNKGLLYQSSLSRKYKMKHFIRPRKEVRTLRAFKRTILELEKKIEIL</sequence>
<dbReference type="AlphaFoldDB" id="A0AAV8WTQ8"/>
<dbReference type="GO" id="GO:0005634">
    <property type="term" value="C:nucleus"/>
    <property type="evidence" value="ECO:0007669"/>
    <property type="project" value="InterPro"/>
</dbReference>
<proteinExistence type="predicted"/>
<organism evidence="2 3">
    <name type="scientific">Rhamnusium bicolor</name>
    <dbReference type="NCBI Taxonomy" id="1586634"/>
    <lineage>
        <taxon>Eukaryota</taxon>
        <taxon>Metazoa</taxon>
        <taxon>Ecdysozoa</taxon>
        <taxon>Arthropoda</taxon>
        <taxon>Hexapoda</taxon>
        <taxon>Insecta</taxon>
        <taxon>Pterygota</taxon>
        <taxon>Neoptera</taxon>
        <taxon>Endopterygota</taxon>
        <taxon>Coleoptera</taxon>
        <taxon>Polyphaga</taxon>
        <taxon>Cucujiformia</taxon>
        <taxon>Chrysomeloidea</taxon>
        <taxon>Cerambycidae</taxon>
        <taxon>Lepturinae</taxon>
        <taxon>Rhagiini</taxon>
        <taxon>Rhamnusium</taxon>
    </lineage>
</organism>
<dbReference type="GO" id="GO:0008270">
    <property type="term" value="F:zinc ion binding"/>
    <property type="evidence" value="ECO:0007669"/>
    <property type="project" value="InterPro"/>
</dbReference>
<evidence type="ECO:0000259" key="1">
    <source>
        <dbReference type="SMART" id="SM00868"/>
    </source>
</evidence>
<dbReference type="EMBL" id="JANEYF010005104">
    <property type="protein sequence ID" value="KAJ8929156.1"/>
    <property type="molecule type" value="Genomic_DNA"/>
</dbReference>
<evidence type="ECO:0000313" key="2">
    <source>
        <dbReference type="EMBL" id="KAJ8929156.1"/>
    </source>
</evidence>
<dbReference type="InterPro" id="IPR012934">
    <property type="entry name" value="Znf_AD"/>
</dbReference>